<dbReference type="EMBL" id="MU004236">
    <property type="protein sequence ID" value="KAF2668641.1"/>
    <property type="molecule type" value="Genomic_DNA"/>
</dbReference>
<dbReference type="AlphaFoldDB" id="A0A6A6UAL8"/>
<organism evidence="3 4">
    <name type="scientific">Microthyrium microscopicum</name>
    <dbReference type="NCBI Taxonomy" id="703497"/>
    <lineage>
        <taxon>Eukaryota</taxon>
        <taxon>Fungi</taxon>
        <taxon>Dikarya</taxon>
        <taxon>Ascomycota</taxon>
        <taxon>Pezizomycotina</taxon>
        <taxon>Dothideomycetes</taxon>
        <taxon>Dothideomycetes incertae sedis</taxon>
        <taxon>Microthyriales</taxon>
        <taxon>Microthyriaceae</taxon>
        <taxon>Microthyrium</taxon>
    </lineage>
</organism>
<proteinExistence type="predicted"/>
<protein>
    <recommendedName>
        <fullName evidence="2">Myb-like DNA-binding domain-containing protein</fullName>
    </recommendedName>
</protein>
<accession>A0A6A6UAL8</accession>
<dbReference type="Pfam" id="PF22980">
    <property type="entry name" value="Myb_DNA-bind_8"/>
    <property type="match status" value="1"/>
</dbReference>
<gene>
    <name evidence="3" type="ORF">BT63DRAFT_414619</name>
</gene>
<dbReference type="OrthoDB" id="3944408at2759"/>
<dbReference type="InterPro" id="IPR054505">
    <property type="entry name" value="Myb_DNA-bind_8"/>
</dbReference>
<evidence type="ECO:0000259" key="2">
    <source>
        <dbReference type="Pfam" id="PF22980"/>
    </source>
</evidence>
<reference evidence="3" key="1">
    <citation type="journal article" date="2020" name="Stud. Mycol.">
        <title>101 Dothideomycetes genomes: a test case for predicting lifestyles and emergence of pathogens.</title>
        <authorList>
            <person name="Haridas S."/>
            <person name="Albert R."/>
            <person name="Binder M."/>
            <person name="Bloem J."/>
            <person name="Labutti K."/>
            <person name="Salamov A."/>
            <person name="Andreopoulos B."/>
            <person name="Baker S."/>
            <person name="Barry K."/>
            <person name="Bills G."/>
            <person name="Bluhm B."/>
            <person name="Cannon C."/>
            <person name="Castanera R."/>
            <person name="Culley D."/>
            <person name="Daum C."/>
            <person name="Ezra D."/>
            <person name="Gonzalez J."/>
            <person name="Henrissat B."/>
            <person name="Kuo A."/>
            <person name="Liang C."/>
            <person name="Lipzen A."/>
            <person name="Lutzoni F."/>
            <person name="Magnuson J."/>
            <person name="Mondo S."/>
            <person name="Nolan M."/>
            <person name="Ohm R."/>
            <person name="Pangilinan J."/>
            <person name="Park H.-J."/>
            <person name="Ramirez L."/>
            <person name="Alfaro M."/>
            <person name="Sun H."/>
            <person name="Tritt A."/>
            <person name="Yoshinaga Y."/>
            <person name="Zwiers L.-H."/>
            <person name="Turgeon B."/>
            <person name="Goodwin S."/>
            <person name="Spatafora J."/>
            <person name="Crous P."/>
            <person name="Grigoriev I."/>
        </authorList>
    </citation>
    <scope>NUCLEOTIDE SEQUENCE</scope>
    <source>
        <strain evidence="3">CBS 115976</strain>
    </source>
</reference>
<feature type="region of interest" description="Disordered" evidence="1">
    <location>
        <begin position="48"/>
        <end position="81"/>
    </location>
</feature>
<dbReference type="Proteomes" id="UP000799302">
    <property type="component" value="Unassembled WGS sequence"/>
</dbReference>
<sequence length="270" mass="29433">MPTDKENVSFLYAIVRQLETKHVNWRLVAAQCNINNDHAARMRFHRLRQKADNLTPGKRGPRKDGPAAGKGGKKMAQFEDEEDDVFYPSLKRKKQCKKVEDESEDELDAHRKAKRLAAMGNAVVKNDPVVKSDLIIKCDPVVKAEASAEVAGEADVKMESLTEFGGPGVGVKMEIDAPVEEVPLTDAEPAASNEGLGELVDADASSNLLIKEEDNADTKMGAQFAEVEEVTESIMTDAPTALESSPQSILQSESEPPVVELAQNEPIIIL</sequence>
<name>A0A6A6UAL8_9PEZI</name>
<evidence type="ECO:0000313" key="3">
    <source>
        <dbReference type="EMBL" id="KAF2668641.1"/>
    </source>
</evidence>
<evidence type="ECO:0000256" key="1">
    <source>
        <dbReference type="SAM" id="MobiDB-lite"/>
    </source>
</evidence>
<keyword evidence="4" id="KW-1185">Reference proteome</keyword>
<feature type="domain" description="Myb-like DNA-binding" evidence="2">
    <location>
        <begin position="5"/>
        <end position="52"/>
    </location>
</feature>
<evidence type="ECO:0000313" key="4">
    <source>
        <dbReference type="Proteomes" id="UP000799302"/>
    </source>
</evidence>